<sequence length="158" mass="18210">MALQLLLNVFIAFTWMFLGNSYDFGSFFGGYLIGLLLIFTLRRYFSTRFYILNVWAVIKLMLIFIRELVLSNYAIFKVIIKPKLDIKPGIFALPTELKKDWEITVLANLITLTPGTLVVDISDDRKILYIHAMDISDVDEAIDSIKNSFEKAIMEVSR</sequence>
<evidence type="ECO:0000313" key="9">
    <source>
        <dbReference type="EMBL" id="MCH1625507.1"/>
    </source>
</evidence>
<keyword evidence="3" id="KW-0050">Antiport</keyword>
<evidence type="ECO:0000313" key="10">
    <source>
        <dbReference type="Proteomes" id="UP001431131"/>
    </source>
</evidence>
<accession>A0AAW5E6H7</accession>
<dbReference type="GO" id="GO:0008324">
    <property type="term" value="F:monoatomic cation transmembrane transporter activity"/>
    <property type="evidence" value="ECO:0007669"/>
    <property type="project" value="InterPro"/>
</dbReference>
<keyword evidence="6 8" id="KW-1133">Transmembrane helix</keyword>
<dbReference type="NCBIfam" id="NF009292">
    <property type="entry name" value="PRK12651.1-3"/>
    <property type="match status" value="1"/>
</dbReference>
<comment type="caution">
    <text evidence="9">The sequence shown here is derived from an EMBL/GenBank/DDBJ whole genome shotgun (WGS) entry which is preliminary data.</text>
</comment>
<feature type="transmembrane region" description="Helical" evidence="8">
    <location>
        <begin position="5"/>
        <end position="22"/>
    </location>
</feature>
<dbReference type="InterPro" id="IPR002758">
    <property type="entry name" value="Cation_antiport_E"/>
</dbReference>
<proteinExistence type="inferred from homology"/>
<dbReference type="PIRSF" id="PIRSF019239">
    <property type="entry name" value="MrpE"/>
    <property type="match status" value="1"/>
</dbReference>
<dbReference type="EMBL" id="JAKTTI010000011">
    <property type="protein sequence ID" value="MCH1625507.1"/>
    <property type="molecule type" value="Genomic_DNA"/>
</dbReference>
<name>A0AAW5E6H7_9BACI</name>
<dbReference type="AlphaFoldDB" id="A0AAW5E6H7"/>
<feature type="transmembrane region" description="Helical" evidence="8">
    <location>
        <begin position="52"/>
        <end position="76"/>
    </location>
</feature>
<comment type="similarity">
    <text evidence="2">Belongs to the CPA3 antiporters (TC 2.A.63) subunit E family.</text>
</comment>
<feature type="transmembrane region" description="Helical" evidence="8">
    <location>
        <begin position="28"/>
        <end position="45"/>
    </location>
</feature>
<comment type="subcellular location">
    <subcellularLocation>
        <location evidence="1">Cell membrane</location>
        <topology evidence="1">Multi-pass membrane protein</topology>
    </subcellularLocation>
</comment>
<evidence type="ECO:0000256" key="1">
    <source>
        <dbReference type="ARBA" id="ARBA00004651"/>
    </source>
</evidence>
<dbReference type="Pfam" id="PF01899">
    <property type="entry name" value="MNHE"/>
    <property type="match status" value="1"/>
</dbReference>
<dbReference type="NCBIfam" id="NF006517">
    <property type="entry name" value="PRK08965.1-1"/>
    <property type="match status" value="1"/>
</dbReference>
<gene>
    <name evidence="9" type="ORF">MJG50_09220</name>
</gene>
<dbReference type="RefSeq" id="WP_240255040.1">
    <property type="nucleotide sequence ID" value="NZ_JAKTTI010000011.1"/>
</dbReference>
<protein>
    <submittedName>
        <fullName evidence="9">Na+/H+ antiporter subunit E</fullName>
    </submittedName>
</protein>
<evidence type="ECO:0000256" key="6">
    <source>
        <dbReference type="ARBA" id="ARBA00022989"/>
    </source>
</evidence>
<dbReference type="GO" id="GO:0015297">
    <property type="term" value="F:antiporter activity"/>
    <property type="evidence" value="ECO:0007669"/>
    <property type="project" value="UniProtKB-KW"/>
</dbReference>
<organism evidence="9 10">
    <name type="scientific">Fredinandcohnia quinoae</name>
    <dbReference type="NCBI Taxonomy" id="2918902"/>
    <lineage>
        <taxon>Bacteria</taxon>
        <taxon>Bacillati</taxon>
        <taxon>Bacillota</taxon>
        <taxon>Bacilli</taxon>
        <taxon>Bacillales</taxon>
        <taxon>Bacillaceae</taxon>
        <taxon>Fredinandcohnia</taxon>
    </lineage>
</organism>
<keyword evidence="5 8" id="KW-0812">Transmembrane</keyword>
<dbReference type="PANTHER" id="PTHR34584">
    <property type="entry name" value="NA(+)/H(+) ANTIPORTER SUBUNIT E1"/>
    <property type="match status" value="1"/>
</dbReference>
<dbReference type="GO" id="GO:0005886">
    <property type="term" value="C:plasma membrane"/>
    <property type="evidence" value="ECO:0007669"/>
    <property type="project" value="UniProtKB-SubCell"/>
</dbReference>
<evidence type="ECO:0000256" key="7">
    <source>
        <dbReference type="ARBA" id="ARBA00023136"/>
    </source>
</evidence>
<reference evidence="9" key="1">
    <citation type="submission" date="2022-02" db="EMBL/GenBank/DDBJ databases">
        <title>Fredinandcohnia quinoae sp. nov. isolated from Chenopodium quinoa seeds.</title>
        <authorList>
            <person name="Saati-Santamaria Z."/>
            <person name="Flores-Felix J.D."/>
            <person name="Igual J.M."/>
            <person name="Velazquez E."/>
            <person name="Garcia-Fraile P."/>
            <person name="Martinez-Molina E."/>
        </authorList>
    </citation>
    <scope>NUCLEOTIDE SEQUENCE</scope>
    <source>
        <strain evidence="9">SECRCQ15</strain>
    </source>
</reference>
<evidence type="ECO:0000256" key="5">
    <source>
        <dbReference type="ARBA" id="ARBA00022692"/>
    </source>
</evidence>
<keyword evidence="3" id="KW-0813">Transport</keyword>
<evidence type="ECO:0000256" key="4">
    <source>
        <dbReference type="ARBA" id="ARBA00022475"/>
    </source>
</evidence>
<evidence type="ECO:0000256" key="2">
    <source>
        <dbReference type="ARBA" id="ARBA00006228"/>
    </source>
</evidence>
<keyword evidence="10" id="KW-1185">Reference proteome</keyword>
<evidence type="ECO:0000256" key="8">
    <source>
        <dbReference type="SAM" id="Phobius"/>
    </source>
</evidence>
<dbReference type="Proteomes" id="UP001431131">
    <property type="component" value="Unassembled WGS sequence"/>
</dbReference>
<keyword evidence="4" id="KW-1003">Cell membrane</keyword>
<dbReference type="PANTHER" id="PTHR34584:SF1">
    <property type="entry name" value="NA(+)_H(+) ANTIPORTER SUBUNIT E1"/>
    <property type="match status" value="1"/>
</dbReference>
<keyword evidence="7 8" id="KW-0472">Membrane</keyword>
<evidence type="ECO:0000256" key="3">
    <source>
        <dbReference type="ARBA" id="ARBA00022449"/>
    </source>
</evidence>